<name>A0ABY5CZQ7_9GAMM</name>
<accession>A0ABY5CZQ7</accession>
<reference evidence="1" key="1">
    <citation type="journal article" date="2022" name="BMC Genomics">
        <title>Genome sequence of the entomopathogenic Serratia entomophila isolate 626 and characterisation of the species specific itaconate degradation pathway.</title>
        <authorList>
            <person name="Vaughan A.L."/>
            <person name="Altermann E."/>
            <person name="Glare T.R."/>
            <person name="Hurst M.R.H."/>
        </authorList>
    </citation>
    <scope>NUCLEOTIDE SEQUENCE</scope>
    <source>
        <strain evidence="1">626</strain>
    </source>
</reference>
<evidence type="ECO:0000313" key="1">
    <source>
        <dbReference type="EMBL" id="USV03150.1"/>
    </source>
</evidence>
<dbReference type="GeneID" id="75022719"/>
<organism evidence="1 2">
    <name type="scientific">Serratia entomophila</name>
    <dbReference type="NCBI Taxonomy" id="42906"/>
    <lineage>
        <taxon>Bacteria</taxon>
        <taxon>Pseudomonadati</taxon>
        <taxon>Pseudomonadota</taxon>
        <taxon>Gammaproteobacteria</taxon>
        <taxon>Enterobacterales</taxon>
        <taxon>Yersiniaceae</taxon>
        <taxon>Serratia</taxon>
    </lineage>
</organism>
<evidence type="ECO:0000313" key="2">
    <source>
        <dbReference type="Proteomes" id="UP001056873"/>
    </source>
</evidence>
<dbReference type="Proteomes" id="UP001056873">
    <property type="component" value="Chromosome"/>
</dbReference>
<sequence length="51" mass="6012">MFIRTLVRFAALSSAISIFIGATKWPDDWFIGSVVMLAVWLHAEWDWWKNK</sequence>
<gene>
    <name evidence="1" type="ORF">KFQ06_11860</name>
</gene>
<proteinExistence type="predicted"/>
<keyword evidence="2" id="KW-1185">Reference proteome</keyword>
<protein>
    <submittedName>
        <fullName evidence="1">Uncharacterized protein</fullName>
    </submittedName>
</protein>
<dbReference type="EMBL" id="CP074347">
    <property type="protein sequence ID" value="USV03150.1"/>
    <property type="molecule type" value="Genomic_DNA"/>
</dbReference>
<dbReference type="RefSeq" id="WP_234591148.1">
    <property type="nucleotide sequence ID" value="NZ_CAMIPD010000001.1"/>
</dbReference>